<dbReference type="InterPro" id="IPR051385">
    <property type="entry name" value="Ceramide-binding_SVF1"/>
</dbReference>
<dbReference type="GeneID" id="25259923"/>
<dbReference type="EMBL" id="JMKJ01000355">
    <property type="protein sequence ID" value="KGG51195.1"/>
    <property type="molecule type" value="Genomic_DNA"/>
</dbReference>
<dbReference type="InterPro" id="IPR033394">
    <property type="entry name" value="Svf1-like_C"/>
</dbReference>
<dbReference type="HOGENOM" id="CLU_706131_0_0_1"/>
<dbReference type="AlphaFoldDB" id="A0A098VQD5"/>
<accession>A0A098VQD5</accession>
<organism evidence="3 4">
    <name type="scientific">Mitosporidium daphniae</name>
    <dbReference type="NCBI Taxonomy" id="1485682"/>
    <lineage>
        <taxon>Eukaryota</taxon>
        <taxon>Fungi</taxon>
        <taxon>Fungi incertae sedis</taxon>
        <taxon>Microsporidia</taxon>
        <taxon>Mitosporidium</taxon>
    </lineage>
</organism>
<keyword evidence="1" id="KW-0732">Signal</keyword>
<dbReference type="GO" id="GO:0005737">
    <property type="term" value="C:cytoplasm"/>
    <property type="evidence" value="ECO:0007669"/>
    <property type="project" value="TreeGrafter"/>
</dbReference>
<name>A0A098VQD5_9MICR</name>
<keyword evidence="4" id="KW-1185">Reference proteome</keyword>
<comment type="caution">
    <text evidence="3">The sequence shown here is derived from an EMBL/GenBank/DDBJ whole genome shotgun (WGS) entry which is preliminary data.</text>
</comment>
<dbReference type="Pfam" id="PF17187">
    <property type="entry name" value="Svf1_C"/>
    <property type="match status" value="1"/>
</dbReference>
<evidence type="ECO:0000259" key="2">
    <source>
        <dbReference type="Pfam" id="PF17187"/>
    </source>
</evidence>
<dbReference type="OrthoDB" id="2590239at2759"/>
<dbReference type="PANTHER" id="PTHR47107">
    <property type="entry name" value="SVF1-LIKE PROTEIN YDR222W-RELATED"/>
    <property type="match status" value="1"/>
</dbReference>
<evidence type="ECO:0000313" key="4">
    <source>
        <dbReference type="Proteomes" id="UP000029725"/>
    </source>
</evidence>
<feature type="signal peptide" evidence="1">
    <location>
        <begin position="1"/>
        <end position="22"/>
    </location>
</feature>
<evidence type="ECO:0000256" key="1">
    <source>
        <dbReference type="SAM" id="SignalP"/>
    </source>
</evidence>
<gene>
    <name evidence="3" type="ORF">DI09_41p70</name>
</gene>
<reference evidence="3 4" key="1">
    <citation type="submission" date="2014-04" db="EMBL/GenBank/DDBJ databases">
        <title>A new species of microsporidia sheds light on the evolution of extreme parasitism.</title>
        <authorList>
            <person name="Haag K.L."/>
            <person name="James T.Y."/>
            <person name="Larsson R."/>
            <person name="Schaer T.M."/>
            <person name="Refardt D."/>
            <person name="Pombert J.-F."/>
            <person name="Ebert D."/>
        </authorList>
    </citation>
    <scope>NUCLEOTIDE SEQUENCE [LARGE SCALE GENOMIC DNA]</scope>
    <source>
        <strain evidence="3 4">UGP3</strain>
        <tissue evidence="3">Spores</tissue>
    </source>
</reference>
<feature type="domain" description="Svf1-like C-terminal" evidence="2">
    <location>
        <begin position="226"/>
        <end position="390"/>
    </location>
</feature>
<protein>
    <recommendedName>
        <fullName evidence="2">Svf1-like C-terminal domain-containing protein</fullName>
    </recommendedName>
</protein>
<evidence type="ECO:0000313" key="3">
    <source>
        <dbReference type="EMBL" id="KGG51195.1"/>
    </source>
</evidence>
<sequence length="391" mass="44142">MRSFRLFILFYFALMTILHSSATNTLTESESFSEDFKGLHNPISLSSLRWVFPKRSTLLQAQNFYLVSDEGDFIFFQIAQTCLPLFSFVQASLRYFSKEKGLNLLLTQTFKFSEWSLSKKENTPNSDFITSSVGPLTVEFMESPTPGFNISYSGSNAVFSVQLQSICAPLTLRDGIVEFQSSKASGSFSFKYAPQFVFTGSIEAEGLPKRPISGMASLNLVTQLIEPHLAASKWCFFYFVAKGKERLTFSLLHFLTTALFHKKDFSQGILTIDGKVIGLTLNNSITFIKQKITEQSGGYALPSQIHLVFDGIGPGGSTDVWRLEAHIPLETCVDRLDLLAHIPYFIRKVIQALLSKPYCFQWFDDIKITLTRQGKPQFYEGKIFSEVLYIC</sequence>
<dbReference type="RefSeq" id="XP_013237644.1">
    <property type="nucleotide sequence ID" value="XM_013382190.1"/>
</dbReference>
<proteinExistence type="predicted"/>
<feature type="chain" id="PRO_5001950574" description="Svf1-like C-terminal domain-containing protein" evidence="1">
    <location>
        <begin position="23"/>
        <end position="391"/>
    </location>
</feature>
<dbReference type="PANTHER" id="PTHR47107:SF1">
    <property type="entry name" value="CERAMIDE-BINDING PROTEIN SVF1-RELATED"/>
    <property type="match status" value="1"/>
</dbReference>
<dbReference type="VEuPathDB" id="MicrosporidiaDB:DI09_41p70"/>
<dbReference type="Proteomes" id="UP000029725">
    <property type="component" value="Unassembled WGS sequence"/>
</dbReference>